<dbReference type="STRING" id="1123034.GCA_000685805_00808"/>
<dbReference type="GO" id="GO:0046819">
    <property type="term" value="P:protein secretion by the type V secretion system"/>
    <property type="evidence" value="ECO:0007669"/>
    <property type="project" value="TreeGrafter"/>
</dbReference>
<protein>
    <submittedName>
        <fullName evidence="4">Hemolysin transporter protein shlB</fullName>
    </submittedName>
</protein>
<evidence type="ECO:0000256" key="2">
    <source>
        <dbReference type="SAM" id="Phobius"/>
    </source>
</evidence>
<evidence type="ECO:0000256" key="1">
    <source>
        <dbReference type="SAM" id="MobiDB-lite"/>
    </source>
</evidence>
<dbReference type="AlphaFoldDB" id="A0A379LN70"/>
<sequence length="645" mass="71227">MTLNPRTTESKAVKFKTKRDKVVLATTVIGLSSFVLVAPIAAGAAPANNSPPQIPDEATPSWKNTVEQQQIWQDALQKQRIESLRQSQSVDETPEDMSDETDSTSTDCLPVQRIELGAMPELSKKVQNELSQQAAQLSLAPGFAEPKQTNPTNTGCVSMAGANQLVRAITSAYLEAGYFKISIETASTEPGVSTWQVYVAKITDINNQTDLPTSRLFGNIIGKPANMATLDQAISNGERVIDGQLMLDIYPVGNDVRLKVTGQGEIDPFNGDIEYRYDPDDSYGHNQIKLHGTLYNVFGQADLTSISVQQSLTDKYGYDEDNQRRSASIYTSIPNGRWQWSGLLAADEYTRTIKSKSTNALIEQSGDSWQANIRGDYTFDRDQDSISTIYGQIAHQDVNSELMGSQLDVQSPTLSSARIGASHTKLFNNRSKSDPRKITTGALVVDLSAEQGIGNHDNPATTQGLSDDYLRWLLSGYLTHQHSIIASDKNIGYWQMTHELQGQYTDDKLYGVTKQSLGSIYSGVRGLDNAYNAAESGISLRNTLSFEPMQSSWWTVGTEKIRWAPYIGVDYGMVKDSETELSDDTSEAVSGTLGLKLTGYDIKNNSLDRRWLFDISASRANVDYADKRYDGTQDTEVSAAWQWFF</sequence>
<dbReference type="Gene3D" id="2.40.160.50">
    <property type="entry name" value="membrane protein fhac: a member of the omp85/tpsb transporter family"/>
    <property type="match status" value="1"/>
</dbReference>
<dbReference type="InterPro" id="IPR005565">
    <property type="entry name" value="Hemolysn_activator_HlyB_C"/>
</dbReference>
<dbReference type="Pfam" id="PF03865">
    <property type="entry name" value="ShlB"/>
    <property type="match status" value="1"/>
</dbReference>
<evidence type="ECO:0000259" key="3">
    <source>
        <dbReference type="Pfam" id="PF03865"/>
    </source>
</evidence>
<dbReference type="InterPro" id="IPR051544">
    <property type="entry name" value="TPS_OM_transporter"/>
</dbReference>
<dbReference type="PANTHER" id="PTHR34597">
    <property type="entry name" value="SLR1661 PROTEIN"/>
    <property type="match status" value="1"/>
</dbReference>
<keyword evidence="2" id="KW-1133">Transmembrane helix</keyword>
<gene>
    <name evidence="4" type="primary">shlB_2</name>
    <name evidence="4" type="ORF">NCTC10526_02276</name>
</gene>
<dbReference type="GO" id="GO:0008320">
    <property type="term" value="F:protein transmembrane transporter activity"/>
    <property type="evidence" value="ECO:0007669"/>
    <property type="project" value="TreeGrafter"/>
</dbReference>
<evidence type="ECO:0000313" key="5">
    <source>
        <dbReference type="Proteomes" id="UP000254123"/>
    </source>
</evidence>
<feature type="domain" description="Haemolysin activator HlyB C-terminal" evidence="3">
    <location>
        <begin position="268"/>
        <end position="596"/>
    </location>
</feature>
<keyword evidence="5" id="KW-1185">Reference proteome</keyword>
<keyword evidence="2" id="KW-0812">Transmembrane</keyword>
<accession>A0A379LN70</accession>
<feature type="compositionally biased region" description="Acidic residues" evidence="1">
    <location>
        <begin position="92"/>
        <end position="102"/>
    </location>
</feature>
<keyword evidence="2" id="KW-0472">Membrane</keyword>
<dbReference type="EMBL" id="UGVC01000001">
    <property type="protein sequence ID" value="SUD91901.1"/>
    <property type="molecule type" value="Genomic_DNA"/>
</dbReference>
<name>A0A379LN70_9GAMM</name>
<organism evidence="4 5">
    <name type="scientific">Psychrobacter phenylpyruvicus</name>
    <dbReference type="NCBI Taxonomy" id="29432"/>
    <lineage>
        <taxon>Bacteria</taxon>
        <taxon>Pseudomonadati</taxon>
        <taxon>Pseudomonadota</taxon>
        <taxon>Gammaproteobacteria</taxon>
        <taxon>Moraxellales</taxon>
        <taxon>Moraxellaceae</taxon>
        <taxon>Psychrobacter</taxon>
    </lineage>
</organism>
<reference evidence="4 5" key="1">
    <citation type="submission" date="2018-06" db="EMBL/GenBank/DDBJ databases">
        <authorList>
            <consortium name="Pathogen Informatics"/>
            <person name="Doyle S."/>
        </authorList>
    </citation>
    <scope>NUCLEOTIDE SEQUENCE [LARGE SCALE GENOMIC DNA]</scope>
    <source>
        <strain evidence="4 5">NCTC10526</strain>
    </source>
</reference>
<dbReference type="Proteomes" id="UP000254123">
    <property type="component" value="Unassembled WGS sequence"/>
</dbReference>
<feature type="region of interest" description="Disordered" evidence="1">
    <location>
        <begin position="82"/>
        <end position="106"/>
    </location>
</feature>
<feature type="transmembrane region" description="Helical" evidence="2">
    <location>
        <begin position="21"/>
        <end position="42"/>
    </location>
</feature>
<evidence type="ECO:0000313" key="4">
    <source>
        <dbReference type="EMBL" id="SUD91901.1"/>
    </source>
</evidence>
<dbReference type="PANTHER" id="PTHR34597:SF3">
    <property type="entry name" value="OUTER MEMBRANE TRANSPORTER CDIB"/>
    <property type="match status" value="1"/>
</dbReference>
<dbReference type="GO" id="GO:0098046">
    <property type="term" value="C:type V protein secretion system complex"/>
    <property type="evidence" value="ECO:0007669"/>
    <property type="project" value="TreeGrafter"/>
</dbReference>
<proteinExistence type="predicted"/>